<keyword evidence="2" id="KW-1185">Reference proteome</keyword>
<proteinExistence type="predicted"/>
<dbReference type="EMBL" id="CM045771">
    <property type="protein sequence ID" value="KAI7989600.1"/>
    <property type="molecule type" value="Genomic_DNA"/>
</dbReference>
<sequence>MEIQNPGTVLESGKNLPCSNIIDQTTLTQITPKPLTNTQINTSQPLSSTSISPVTHNRVGFSKPRFKEPPDKHGGGRGELSNGTSQVDPAESVSVSHTGERSISPRHRRMVERRSKAEDSSLETSGCKPGATLHLNEPIEINDREPPSNEGIPAD</sequence>
<comment type="caution">
    <text evidence="1">The sequence shown here is derived from an EMBL/GenBank/DDBJ whole genome shotgun (WGS) entry which is preliminary data.</text>
</comment>
<gene>
    <name evidence="1" type="ORF">LOK49_LG13G01933</name>
</gene>
<dbReference type="Proteomes" id="UP001060215">
    <property type="component" value="Chromosome 14"/>
</dbReference>
<evidence type="ECO:0000313" key="2">
    <source>
        <dbReference type="Proteomes" id="UP001060215"/>
    </source>
</evidence>
<reference evidence="1 2" key="1">
    <citation type="journal article" date="2022" name="Plant J.">
        <title>Chromosome-level genome of Camellia lanceoleosa provides a valuable resource for understanding genome evolution and self-incompatibility.</title>
        <authorList>
            <person name="Gong W."/>
            <person name="Xiao S."/>
            <person name="Wang L."/>
            <person name="Liao Z."/>
            <person name="Chang Y."/>
            <person name="Mo W."/>
            <person name="Hu G."/>
            <person name="Li W."/>
            <person name="Zhao G."/>
            <person name="Zhu H."/>
            <person name="Hu X."/>
            <person name="Ji K."/>
            <person name="Xiang X."/>
            <person name="Song Q."/>
            <person name="Yuan D."/>
            <person name="Jin S."/>
            <person name="Zhang L."/>
        </authorList>
    </citation>
    <scope>NUCLEOTIDE SEQUENCE [LARGE SCALE GENOMIC DNA]</scope>
    <source>
        <strain evidence="1">SQ_2022a</strain>
    </source>
</reference>
<organism evidence="1 2">
    <name type="scientific">Camellia lanceoleosa</name>
    <dbReference type="NCBI Taxonomy" id="1840588"/>
    <lineage>
        <taxon>Eukaryota</taxon>
        <taxon>Viridiplantae</taxon>
        <taxon>Streptophyta</taxon>
        <taxon>Embryophyta</taxon>
        <taxon>Tracheophyta</taxon>
        <taxon>Spermatophyta</taxon>
        <taxon>Magnoliopsida</taxon>
        <taxon>eudicotyledons</taxon>
        <taxon>Gunneridae</taxon>
        <taxon>Pentapetalae</taxon>
        <taxon>asterids</taxon>
        <taxon>Ericales</taxon>
        <taxon>Theaceae</taxon>
        <taxon>Camellia</taxon>
    </lineage>
</organism>
<evidence type="ECO:0000313" key="1">
    <source>
        <dbReference type="EMBL" id="KAI7989600.1"/>
    </source>
</evidence>
<protein>
    <submittedName>
        <fullName evidence="1">Uncharacterized protein</fullName>
    </submittedName>
</protein>
<accession>A0ACC0FLF6</accession>
<name>A0ACC0FLF6_9ERIC</name>